<feature type="region of interest" description="Disordered" evidence="1">
    <location>
        <begin position="1"/>
        <end position="68"/>
    </location>
</feature>
<dbReference type="Proteomes" id="UP000235464">
    <property type="component" value="Chromosome I"/>
</dbReference>
<accession>A0A2N9B064</accession>
<evidence type="ECO:0000313" key="2">
    <source>
        <dbReference type="EMBL" id="SOR76704.1"/>
    </source>
</evidence>
<keyword evidence="3" id="KW-1185">Reference proteome</keyword>
<reference evidence="3" key="1">
    <citation type="submission" date="2017-11" db="EMBL/GenBank/DDBJ databases">
        <authorList>
            <person name="Wibberg D."/>
        </authorList>
    </citation>
    <scope>NUCLEOTIDE SEQUENCE [LARGE SCALE GENOMIC DNA]</scope>
</reference>
<evidence type="ECO:0000313" key="3">
    <source>
        <dbReference type="Proteomes" id="UP000235464"/>
    </source>
</evidence>
<sequence length="163" mass="17417">MAMLHKVAQPCLESESETQTETESGPSHKRPTGSGKEGRESLAPGETPPAVPIEPGAPTGPEAELNDRDRCMSVQHEQRIGQALQAVSEPTPAKVRKVLNDLGYIDERIHGLRQDGKFTRFYLDLRERGGRLCEEGLAAGVETDISACVASAVGPFTVAGPGE</sequence>
<dbReference type="AlphaFoldDB" id="A0A2N9B064"/>
<gene>
    <name evidence="2" type="ORF">SCNRRL3882_0187</name>
</gene>
<protein>
    <submittedName>
        <fullName evidence="2">Uncharacterized protein</fullName>
    </submittedName>
</protein>
<name>A0A2N9B064_STRCX</name>
<evidence type="ECO:0000256" key="1">
    <source>
        <dbReference type="SAM" id="MobiDB-lite"/>
    </source>
</evidence>
<organism evidence="2 3">
    <name type="scientific">Streptomyces chartreusis NRRL 3882</name>
    <dbReference type="NCBI Taxonomy" id="1079985"/>
    <lineage>
        <taxon>Bacteria</taxon>
        <taxon>Bacillati</taxon>
        <taxon>Actinomycetota</taxon>
        <taxon>Actinomycetes</taxon>
        <taxon>Kitasatosporales</taxon>
        <taxon>Streptomycetaceae</taxon>
        <taxon>Streptomyces</taxon>
    </lineage>
</organism>
<dbReference type="EMBL" id="LT963352">
    <property type="protein sequence ID" value="SOR76704.1"/>
    <property type="molecule type" value="Genomic_DNA"/>
</dbReference>
<proteinExistence type="predicted"/>